<dbReference type="PANTHER" id="PTHR37187:SF7">
    <property type="entry name" value="EXPRESSED PROTEIN"/>
    <property type="match status" value="1"/>
</dbReference>
<organism evidence="2 3">
    <name type="scientific">Kalanchoe fedtschenkoi</name>
    <name type="common">Lavender scallops</name>
    <name type="synonym">South American air plant</name>
    <dbReference type="NCBI Taxonomy" id="63787"/>
    <lineage>
        <taxon>Eukaryota</taxon>
        <taxon>Viridiplantae</taxon>
        <taxon>Streptophyta</taxon>
        <taxon>Embryophyta</taxon>
        <taxon>Tracheophyta</taxon>
        <taxon>Spermatophyta</taxon>
        <taxon>Magnoliopsida</taxon>
        <taxon>eudicotyledons</taxon>
        <taxon>Gunneridae</taxon>
        <taxon>Pentapetalae</taxon>
        <taxon>Saxifragales</taxon>
        <taxon>Crassulaceae</taxon>
        <taxon>Kalanchoe</taxon>
    </lineage>
</organism>
<sequence>DSGSSLVRTNESEKGGVEEVILDEEVEVVKVDSDEAGVEITRVVEEVETVNVLGSRDFGFEVGKTGGGSSRSSSSSSSSDDEKIDAEVTEVVVPVSIDVEQVYEMVESVVDPPVPGLAVEEVVVVSEASPVEDPYEDLDVLPGTKATTEAVLPVLTSASESLGESSNVDSSVVKDAEVKVFPPSDSPVDVTRNGAGHLKDQEIQDPVENQTSRPQVPLSVQRTSWKGCCGLFEVFSGSRFF</sequence>
<feature type="compositionally biased region" description="Polar residues" evidence="1">
    <location>
        <begin position="207"/>
        <end position="218"/>
    </location>
</feature>
<dbReference type="Gramene" id="Kaladp0008s0773.1.v1.1">
    <property type="protein sequence ID" value="Kaladp0008s0773.1.v1.1"/>
    <property type="gene ID" value="Kaladp0008s0773.v1.1"/>
</dbReference>
<protein>
    <submittedName>
        <fullName evidence="2">Uncharacterized protein</fullName>
    </submittedName>
</protein>
<keyword evidence="3" id="KW-1185">Reference proteome</keyword>
<evidence type="ECO:0000313" key="3">
    <source>
        <dbReference type="Proteomes" id="UP000594263"/>
    </source>
</evidence>
<reference evidence="2" key="1">
    <citation type="submission" date="2021-01" db="UniProtKB">
        <authorList>
            <consortium name="EnsemblPlants"/>
        </authorList>
    </citation>
    <scope>IDENTIFICATION</scope>
</reference>
<evidence type="ECO:0000313" key="2">
    <source>
        <dbReference type="EnsemblPlants" id="Kaladp0008s0773.1.v1.1"/>
    </source>
</evidence>
<feature type="region of interest" description="Disordered" evidence="1">
    <location>
        <begin position="199"/>
        <end position="218"/>
    </location>
</feature>
<dbReference type="AlphaFoldDB" id="A0A7N0RDX6"/>
<name>A0A7N0RDX6_KALFE</name>
<dbReference type="Proteomes" id="UP000594263">
    <property type="component" value="Unplaced"/>
</dbReference>
<dbReference type="PANTHER" id="PTHR37187">
    <property type="entry name" value="EXPRESSED PROTEIN"/>
    <property type="match status" value="1"/>
</dbReference>
<evidence type="ECO:0000256" key="1">
    <source>
        <dbReference type="SAM" id="MobiDB-lite"/>
    </source>
</evidence>
<feature type="region of interest" description="Disordered" evidence="1">
    <location>
        <begin position="58"/>
        <end position="85"/>
    </location>
</feature>
<dbReference type="EnsemblPlants" id="Kaladp0008s0773.1.v1.1">
    <property type="protein sequence ID" value="Kaladp0008s0773.1.v1.1"/>
    <property type="gene ID" value="Kaladp0008s0773.v1.1"/>
</dbReference>
<accession>A0A7N0RDX6</accession>
<proteinExistence type="predicted"/>